<evidence type="ECO:0000313" key="2">
    <source>
        <dbReference type="Proteomes" id="UP000784294"/>
    </source>
</evidence>
<dbReference type="Proteomes" id="UP000784294">
    <property type="component" value="Unassembled WGS sequence"/>
</dbReference>
<comment type="caution">
    <text evidence="1">The sequence shown here is derived from an EMBL/GenBank/DDBJ whole genome shotgun (WGS) entry which is preliminary data.</text>
</comment>
<sequence length="108" mass="12018">MSQNKYGFPTYDIPNDDGGSATHNAMLSAQLLACRARRALAAASDADEAELDANQLPDVERTLVFSKPPHQRLESQLVEVEVDQIEDLEESNLQNLIDDIAQARYLFN</sequence>
<dbReference type="EMBL" id="CAAALY010078420">
    <property type="protein sequence ID" value="VEL26155.1"/>
    <property type="molecule type" value="Genomic_DNA"/>
</dbReference>
<keyword evidence="2" id="KW-1185">Reference proteome</keyword>
<accession>A0A3S5AKL1</accession>
<gene>
    <name evidence="1" type="ORF">PXEA_LOCUS19595</name>
</gene>
<proteinExistence type="predicted"/>
<evidence type="ECO:0000313" key="1">
    <source>
        <dbReference type="EMBL" id="VEL26155.1"/>
    </source>
</evidence>
<protein>
    <submittedName>
        <fullName evidence="1">Uncharacterized protein</fullName>
    </submittedName>
</protein>
<organism evidence="1 2">
    <name type="scientific">Protopolystoma xenopodis</name>
    <dbReference type="NCBI Taxonomy" id="117903"/>
    <lineage>
        <taxon>Eukaryota</taxon>
        <taxon>Metazoa</taxon>
        <taxon>Spiralia</taxon>
        <taxon>Lophotrochozoa</taxon>
        <taxon>Platyhelminthes</taxon>
        <taxon>Monogenea</taxon>
        <taxon>Polyopisthocotylea</taxon>
        <taxon>Polystomatidea</taxon>
        <taxon>Polystomatidae</taxon>
        <taxon>Protopolystoma</taxon>
    </lineage>
</organism>
<dbReference type="AlphaFoldDB" id="A0A3S5AKL1"/>
<reference evidence="1" key="1">
    <citation type="submission" date="2018-11" db="EMBL/GenBank/DDBJ databases">
        <authorList>
            <consortium name="Pathogen Informatics"/>
        </authorList>
    </citation>
    <scope>NUCLEOTIDE SEQUENCE</scope>
</reference>
<name>A0A3S5AKL1_9PLAT</name>